<dbReference type="InterPro" id="IPR025522">
    <property type="entry name" value="DUF4410"/>
</dbReference>
<reference evidence="1" key="1">
    <citation type="journal article" date="2014" name="Front. Microbiol.">
        <title>High frequency of phylogenetically diverse reductive dehalogenase-homologous genes in deep subseafloor sedimentary metagenomes.</title>
        <authorList>
            <person name="Kawai M."/>
            <person name="Futagami T."/>
            <person name="Toyoda A."/>
            <person name="Takaki Y."/>
            <person name="Nishi S."/>
            <person name="Hori S."/>
            <person name="Arai W."/>
            <person name="Tsubouchi T."/>
            <person name="Morono Y."/>
            <person name="Uchiyama I."/>
            <person name="Ito T."/>
            <person name="Fujiyama A."/>
            <person name="Inagaki F."/>
            <person name="Takami H."/>
        </authorList>
    </citation>
    <scope>NUCLEOTIDE SEQUENCE</scope>
    <source>
        <strain evidence="1">Expedition CK06-06</strain>
    </source>
</reference>
<evidence type="ECO:0000313" key="1">
    <source>
        <dbReference type="EMBL" id="GAG43344.1"/>
    </source>
</evidence>
<feature type="non-terminal residue" evidence="1">
    <location>
        <position position="208"/>
    </location>
</feature>
<comment type="caution">
    <text evidence="1">The sequence shown here is derived from an EMBL/GenBank/DDBJ whole genome shotgun (WGS) entry which is preliminary data.</text>
</comment>
<proteinExistence type="predicted"/>
<sequence length="208" mass="21503">CAKVNTTGVRRYQGPRLATSRAIVVYDFEPTGQSIGLDTVDAAGGDGLSTEDLDHRREIGRVLADVLAKELEKRGILSSRKAGPIGVPPGSMSIGGQLITVDEGSSAKRIFIGFGVGKNRLSSAAQLYGIPEDVPAVLWEYQNTAASGPKPGVLTTLPIGIAVQGLGLLVLAINGGMATMGALSSSSTANAKRMAKKLADSVENTLGR</sequence>
<dbReference type="EMBL" id="BARS01055172">
    <property type="protein sequence ID" value="GAG43344.1"/>
    <property type="molecule type" value="Genomic_DNA"/>
</dbReference>
<dbReference type="AlphaFoldDB" id="X0XJL3"/>
<name>X0XJL3_9ZZZZ</name>
<feature type="non-terminal residue" evidence="1">
    <location>
        <position position="1"/>
    </location>
</feature>
<organism evidence="1">
    <name type="scientific">marine sediment metagenome</name>
    <dbReference type="NCBI Taxonomy" id="412755"/>
    <lineage>
        <taxon>unclassified sequences</taxon>
        <taxon>metagenomes</taxon>
        <taxon>ecological metagenomes</taxon>
    </lineage>
</organism>
<dbReference type="Pfam" id="PF14366">
    <property type="entry name" value="DUF4410"/>
    <property type="match status" value="1"/>
</dbReference>
<gene>
    <name evidence="1" type="ORF">S01H1_81524</name>
</gene>
<protein>
    <submittedName>
        <fullName evidence="1">Uncharacterized protein</fullName>
    </submittedName>
</protein>
<accession>X0XJL3</accession>